<dbReference type="Pfam" id="PF06945">
    <property type="entry name" value="DUF1289"/>
    <property type="match status" value="1"/>
</dbReference>
<evidence type="ECO:0008006" key="3">
    <source>
        <dbReference type="Google" id="ProtNLM"/>
    </source>
</evidence>
<reference evidence="1 2" key="1">
    <citation type="submission" date="2017-01" db="EMBL/GenBank/DDBJ databases">
        <authorList>
            <person name="Mah S.A."/>
            <person name="Swanson W.J."/>
            <person name="Moy G.W."/>
            <person name="Vacquier V.D."/>
        </authorList>
    </citation>
    <scope>NUCLEOTIDE SEQUENCE [LARGE SCALE GENOMIC DNA]</scope>
    <source>
        <strain evidence="1 2">DSM 26375</strain>
    </source>
</reference>
<dbReference type="OrthoDB" id="9811423at2"/>
<dbReference type="Proteomes" id="UP000186141">
    <property type="component" value="Unassembled WGS sequence"/>
</dbReference>
<dbReference type="AlphaFoldDB" id="A0A1N7KWW5"/>
<name>A0A1N7KWW5_9RHOB</name>
<dbReference type="PANTHER" id="PTHR35175:SF2">
    <property type="entry name" value="DUF1289 DOMAIN-CONTAINING PROTEIN"/>
    <property type="match status" value="1"/>
</dbReference>
<dbReference type="EMBL" id="FTOT01000001">
    <property type="protein sequence ID" value="SIS65976.1"/>
    <property type="molecule type" value="Genomic_DNA"/>
</dbReference>
<gene>
    <name evidence="1" type="ORF">SAMN05421774_101731</name>
</gene>
<dbReference type="RefSeq" id="WP_076528739.1">
    <property type="nucleotide sequence ID" value="NZ_BMEH01000001.1"/>
</dbReference>
<dbReference type="InterPro" id="IPR010710">
    <property type="entry name" value="DUF1289"/>
</dbReference>
<evidence type="ECO:0000313" key="1">
    <source>
        <dbReference type="EMBL" id="SIS65976.1"/>
    </source>
</evidence>
<proteinExistence type="predicted"/>
<keyword evidence="2" id="KW-1185">Reference proteome</keyword>
<protein>
    <recommendedName>
        <fullName evidence="3">DUF1289 domain-containing protein</fullName>
    </recommendedName>
</protein>
<sequence>MTIESPCINICQLDASGEICTGCHRTLDEIVAWSGLSPEVRRRIMADLPARGTRAAAAPSR</sequence>
<organism evidence="1 2">
    <name type="scientific">Gemmobacter megaterium</name>
    <dbReference type="NCBI Taxonomy" id="1086013"/>
    <lineage>
        <taxon>Bacteria</taxon>
        <taxon>Pseudomonadati</taxon>
        <taxon>Pseudomonadota</taxon>
        <taxon>Alphaproteobacteria</taxon>
        <taxon>Rhodobacterales</taxon>
        <taxon>Paracoccaceae</taxon>
        <taxon>Gemmobacter</taxon>
    </lineage>
</organism>
<accession>A0A1N7KWW5</accession>
<dbReference type="PANTHER" id="PTHR35175">
    <property type="entry name" value="DUF1289 DOMAIN-CONTAINING PROTEIN"/>
    <property type="match status" value="1"/>
</dbReference>
<evidence type="ECO:0000313" key="2">
    <source>
        <dbReference type="Proteomes" id="UP000186141"/>
    </source>
</evidence>
<dbReference type="STRING" id="1086013.SAMN05421774_101731"/>